<dbReference type="GO" id="GO:0016301">
    <property type="term" value="F:kinase activity"/>
    <property type="evidence" value="ECO:0007669"/>
    <property type="project" value="UniProtKB-KW"/>
</dbReference>
<reference evidence="1 2" key="1">
    <citation type="submission" date="2017-03" db="EMBL/GenBank/DDBJ databases">
        <title>Foreign affairs: Plasmid Transfer between Roseobacters and Rhizobia.</title>
        <authorList>
            <person name="Bartling P."/>
            <person name="Bunk B."/>
            <person name="Overmann J."/>
            <person name="Brinkmann H."/>
            <person name="Petersen J."/>
        </authorList>
    </citation>
    <scope>NUCLEOTIDE SEQUENCE [LARGE SCALE GENOMIC DNA]</scope>
    <source>
        <strain evidence="1 2">MACL11</strain>
    </source>
</reference>
<dbReference type="STRING" id="1122214.Mame_03101"/>
<keyword evidence="1" id="KW-0808">Transferase</keyword>
<dbReference type="InterPro" id="IPR011009">
    <property type="entry name" value="Kinase-like_dom_sf"/>
</dbReference>
<dbReference type="EMBL" id="CP020330">
    <property type="protein sequence ID" value="AQZ52417.1"/>
    <property type="molecule type" value="Genomic_DNA"/>
</dbReference>
<dbReference type="GO" id="GO:0019748">
    <property type="term" value="P:secondary metabolic process"/>
    <property type="evidence" value="ECO:0007669"/>
    <property type="project" value="InterPro"/>
</dbReference>
<dbReference type="InterPro" id="IPR006748">
    <property type="entry name" value="NH2Glyco/OHUrea_AB-resist_kin"/>
</dbReference>
<dbReference type="eggNOG" id="COG3570">
    <property type="taxonomic scope" value="Bacteria"/>
</dbReference>
<proteinExistence type="predicted"/>
<name>A0A1U9Z3Z2_9HYPH</name>
<dbReference type="Proteomes" id="UP000191135">
    <property type="component" value="Chromosome"/>
</dbReference>
<dbReference type="OrthoDB" id="3638028at2"/>
<dbReference type="RefSeq" id="WP_018065952.1">
    <property type="nucleotide sequence ID" value="NZ_AQWH01000018.1"/>
</dbReference>
<dbReference type="AlphaFoldDB" id="A0A1U9Z3Z2"/>
<evidence type="ECO:0000313" key="1">
    <source>
        <dbReference type="EMBL" id="AQZ52417.1"/>
    </source>
</evidence>
<evidence type="ECO:0000313" key="2">
    <source>
        <dbReference type="Proteomes" id="UP000191135"/>
    </source>
</evidence>
<dbReference type="Gene3D" id="1.10.510.10">
    <property type="entry name" value="Transferase(Phosphotransferase) domain 1"/>
    <property type="match status" value="1"/>
</dbReference>
<organism evidence="1 2">
    <name type="scientific">Martelella mediterranea DSM 17316</name>
    <dbReference type="NCBI Taxonomy" id="1122214"/>
    <lineage>
        <taxon>Bacteria</taxon>
        <taxon>Pseudomonadati</taxon>
        <taxon>Pseudomonadota</taxon>
        <taxon>Alphaproteobacteria</taxon>
        <taxon>Hyphomicrobiales</taxon>
        <taxon>Aurantimonadaceae</taxon>
        <taxon>Martelella</taxon>
    </lineage>
</organism>
<accession>A0A1U9Z3Z2</accession>
<protein>
    <submittedName>
        <fullName evidence="1">Aminoglycoside/hydroxyurea antibiotic resistance kinase</fullName>
    </submittedName>
</protein>
<dbReference type="GO" id="GO:0016773">
    <property type="term" value="F:phosphotransferase activity, alcohol group as acceptor"/>
    <property type="evidence" value="ECO:0007669"/>
    <property type="project" value="InterPro"/>
</dbReference>
<dbReference type="KEGG" id="mmed:Mame_03101"/>
<keyword evidence="2" id="KW-1185">Reference proteome</keyword>
<dbReference type="Pfam" id="PF04655">
    <property type="entry name" value="APH_6_hur"/>
    <property type="match status" value="1"/>
</dbReference>
<dbReference type="Gene3D" id="1.20.1270.240">
    <property type="match status" value="1"/>
</dbReference>
<gene>
    <name evidence="1" type="ORF">Mame_03101</name>
</gene>
<sequence length="271" mass="29820">MFDALLAEWRLTPDGAPIMTATGALLPVLRDGRPAMLKRFTDPEEAIGAALLKWWNGDGAARVLAEADDAILMERATGAVALTALSLGGEDDRACRQICVTAARLHADRPAPLPALTPLDRYFRALLEATPGKHPFLARASDEARRLLKDPQDLRPLHGDLHQGNILDFGERGFLAIDPKGLYGERAFDFANIFCNPDIDVPDAVIARDESRFDRRLDIVAAAADLDRTRLLRWIIAWCGLSAIWFLRDDDARADIPLTVGRLALKRLAKG</sequence>
<keyword evidence="1" id="KW-0418">Kinase</keyword>
<dbReference type="SUPFAM" id="SSF56112">
    <property type="entry name" value="Protein kinase-like (PK-like)"/>
    <property type="match status" value="1"/>
</dbReference>